<dbReference type="AlphaFoldDB" id="A0A550JBF7"/>
<proteinExistence type="predicted"/>
<evidence type="ECO:0000259" key="1">
    <source>
        <dbReference type="Pfam" id="PF13566"/>
    </source>
</evidence>
<name>A0A550JBF7_9BACT</name>
<keyword evidence="3" id="KW-1185">Reference proteome</keyword>
<evidence type="ECO:0000313" key="3">
    <source>
        <dbReference type="Proteomes" id="UP000317155"/>
    </source>
</evidence>
<dbReference type="RefSeq" id="WP_092058180.1">
    <property type="nucleotide sequence ID" value="NZ_FOJJ01000039.1"/>
</dbReference>
<organism evidence="2 3">
    <name type="scientific">Trichloromonas acetexigens</name>
    <dbReference type="NCBI Taxonomy" id="38815"/>
    <lineage>
        <taxon>Bacteria</taxon>
        <taxon>Pseudomonadati</taxon>
        <taxon>Thermodesulfobacteriota</taxon>
        <taxon>Desulfuromonadia</taxon>
        <taxon>Desulfuromonadales</taxon>
        <taxon>Trichloromonadaceae</taxon>
        <taxon>Trichloromonas</taxon>
    </lineage>
</organism>
<gene>
    <name evidence="2" type="ORF">FL622_10875</name>
</gene>
<dbReference type="InterPro" id="IPR025404">
    <property type="entry name" value="DUF4130"/>
</dbReference>
<dbReference type="OrthoDB" id="5290748at2"/>
<dbReference type="InterPro" id="IPR023875">
    <property type="entry name" value="DNA_repair_put"/>
</dbReference>
<accession>A0A550JBF7</accession>
<dbReference type="Proteomes" id="UP000317155">
    <property type="component" value="Unassembled WGS sequence"/>
</dbReference>
<protein>
    <submittedName>
        <fullName evidence="2">DNA metabolism protein</fullName>
    </submittedName>
</protein>
<dbReference type="NCBIfam" id="TIGR03915">
    <property type="entry name" value="SAM_7_link_chp"/>
    <property type="match status" value="1"/>
</dbReference>
<reference evidence="2 3" key="1">
    <citation type="submission" date="2019-07" db="EMBL/GenBank/DDBJ databases">
        <title>Insights of Desulfuromonas acetexigens electromicrobiology.</title>
        <authorList>
            <person name="Katuri K."/>
            <person name="Sapireddy V."/>
            <person name="Shaw D.R."/>
            <person name="Saikaly P."/>
        </authorList>
    </citation>
    <scope>NUCLEOTIDE SEQUENCE [LARGE SCALE GENOMIC DNA]</scope>
    <source>
        <strain evidence="2 3">2873</strain>
    </source>
</reference>
<evidence type="ECO:0000313" key="2">
    <source>
        <dbReference type="EMBL" id="TRO80586.1"/>
    </source>
</evidence>
<dbReference type="EMBL" id="VJVV01000007">
    <property type="protein sequence ID" value="TRO80586.1"/>
    <property type="molecule type" value="Genomic_DNA"/>
</dbReference>
<feature type="domain" description="DUF4130" evidence="1">
    <location>
        <begin position="84"/>
        <end position="242"/>
    </location>
</feature>
<dbReference type="Pfam" id="PF13566">
    <property type="entry name" value="DUF4130"/>
    <property type="match status" value="1"/>
</dbReference>
<comment type="caution">
    <text evidence="2">The sequence shown here is derived from an EMBL/GenBank/DDBJ whole genome shotgun (WGS) entry which is preliminary data.</text>
</comment>
<sequence length="250" mass="29131">MIFRYDGSYAGLLTVLQRIFARRETPDAILCREPEQADLFAAFFESNTEPELAARLTAAIRLHLGAETAANLRDAFLSGQGGIEMDLYRYLKLGWRVRRELDRHLTDPNVAAVHRAAHRTRHEAHRFKGLLRFRETEDGLLYAPFRPDADILAKLAAHFAIRLGDRRWLIHDVRRDLGALYDGRHWAIGALTLETAPTFSAEEDEWQELWRAFFDHIAIPERANPRLQKRFMPMKYWEFLVEHPSLQKNK</sequence>